<name>A0A919VCE1_9ACTN</name>
<dbReference type="AlphaFoldDB" id="A0A919VCE1"/>
<dbReference type="Pfam" id="PF06108">
    <property type="entry name" value="DUF952"/>
    <property type="match status" value="1"/>
</dbReference>
<dbReference type="Proteomes" id="UP000606172">
    <property type="component" value="Unassembled WGS sequence"/>
</dbReference>
<evidence type="ECO:0000313" key="2">
    <source>
        <dbReference type="Proteomes" id="UP000606172"/>
    </source>
</evidence>
<reference evidence="1" key="1">
    <citation type="submission" date="2021-01" db="EMBL/GenBank/DDBJ databases">
        <title>Whole genome shotgun sequence of Sinosporangium siamense NBRC 109515.</title>
        <authorList>
            <person name="Komaki H."/>
            <person name="Tamura T."/>
        </authorList>
    </citation>
    <scope>NUCLEOTIDE SEQUENCE</scope>
    <source>
        <strain evidence="1">NBRC 109515</strain>
    </source>
</reference>
<proteinExistence type="predicted"/>
<dbReference type="RefSeq" id="WP_239130402.1">
    <property type="nucleotide sequence ID" value="NZ_BOOW01000061.1"/>
</dbReference>
<evidence type="ECO:0000313" key="1">
    <source>
        <dbReference type="EMBL" id="GII97517.1"/>
    </source>
</evidence>
<evidence type="ECO:0008006" key="3">
    <source>
        <dbReference type="Google" id="ProtNLM"/>
    </source>
</evidence>
<sequence>MSPHASGEGVVWHLALAEHWERARRSGEYRHSTLGRTLEEEGFIHASRDHAQLAGVVRRFYRGVTEPLVLLEVDTGLLGCPVRYEPPGAAETFPHIYGPIPARAVRSAVPYTPPEEGGL</sequence>
<accession>A0A919VCE1</accession>
<dbReference type="InterPro" id="IPR009297">
    <property type="entry name" value="DUF952"/>
</dbReference>
<dbReference type="SUPFAM" id="SSF56399">
    <property type="entry name" value="ADP-ribosylation"/>
    <property type="match status" value="1"/>
</dbReference>
<keyword evidence="2" id="KW-1185">Reference proteome</keyword>
<gene>
    <name evidence="1" type="ORF">Ssi02_77480</name>
</gene>
<protein>
    <recommendedName>
        <fullName evidence="3">DUF952 domain-containing protein</fullName>
    </recommendedName>
</protein>
<organism evidence="1 2">
    <name type="scientific">Sinosporangium siamense</name>
    <dbReference type="NCBI Taxonomy" id="1367973"/>
    <lineage>
        <taxon>Bacteria</taxon>
        <taxon>Bacillati</taxon>
        <taxon>Actinomycetota</taxon>
        <taxon>Actinomycetes</taxon>
        <taxon>Streptosporangiales</taxon>
        <taxon>Streptosporangiaceae</taxon>
        <taxon>Sinosporangium</taxon>
    </lineage>
</organism>
<comment type="caution">
    <text evidence="1">The sequence shown here is derived from an EMBL/GenBank/DDBJ whole genome shotgun (WGS) entry which is preliminary data.</text>
</comment>
<dbReference type="EMBL" id="BOOW01000061">
    <property type="protein sequence ID" value="GII97517.1"/>
    <property type="molecule type" value="Genomic_DNA"/>
</dbReference>
<dbReference type="PANTHER" id="PTHR34129">
    <property type="entry name" value="BLR1139 PROTEIN"/>
    <property type="match status" value="1"/>
</dbReference>
<dbReference type="Gene3D" id="3.20.170.20">
    <property type="entry name" value="Protein of unknown function DUF952"/>
    <property type="match status" value="1"/>
</dbReference>
<dbReference type="PANTHER" id="PTHR34129:SF1">
    <property type="entry name" value="DUF952 DOMAIN-CONTAINING PROTEIN"/>
    <property type="match status" value="1"/>
</dbReference>